<sequence>MGKKDSKKKSADKKARVAEKTARKTSKKEKKSGNKRVADVDDDDVDLDSVLEEYTRQQALFLKVTETPLPVPPPARANATLAAALSGKELFLFGGETFNGAVARFFNELFVYNPAHDEWRQITSPNSPLPRSGHCVTTSQYGGGNTGSMWLFGGEFSSPKQGTFYHYNDFWRFDIGSREWARVESKSGGRGAGGGGGPPARSGHRMVAWKNYILVMGGFQDTGSTTKYLSDLWAFDTNLYTWTAISLPAHAQRPEARSSFSLLPHEQGAVLFGGYSRASSGSVAWKPVIHQDTWFLRMDQDLAKVRWERRKKPGNPPNPPRVGVTMAWHKGRGILFGGVKDEEGSDEGLESTFFNDLFAWGIDRNRFFPLVLRKPRVQKKAWNDRGGGRRDRAREAEEDLLRNLKSLEAVGKDDYDDEEEEEKKEEKGPIVIREQAMSLELPHERFNAAIAVLDDVLYIYGGTWEKGDREFTLDEMFAIDLGKLDGPEKMQIDETEIELRRKEKALRKNVKSKDPEQTLGTPGAQDPVPMEEVVEETSLDRTPHPRPFESLREFFARTSVAWLEMLVAEQETGAHKNKTVKELRKEGFAAAEDKWWACREEIRALEDEQEEAGIGEIVSLADACGLGGGGGSGGGGGAGRRR</sequence>
<dbReference type="InParanoid" id="D5GBS8"/>
<evidence type="ECO:0000313" key="3">
    <source>
        <dbReference type="EMBL" id="CAZ81928.1"/>
    </source>
</evidence>
<dbReference type="STRING" id="656061.D5GBS8"/>
<dbReference type="AlphaFoldDB" id="D5GBS8"/>
<feature type="compositionally biased region" description="Basic residues" evidence="1">
    <location>
        <begin position="23"/>
        <end position="34"/>
    </location>
</feature>
<evidence type="ECO:0000259" key="2">
    <source>
        <dbReference type="Pfam" id="PF13422"/>
    </source>
</evidence>
<evidence type="ECO:0000313" key="4">
    <source>
        <dbReference type="Proteomes" id="UP000006911"/>
    </source>
</evidence>
<keyword evidence="4" id="KW-1185">Reference proteome</keyword>
<name>D5GBS8_TUBMM</name>
<dbReference type="SUPFAM" id="SSF117281">
    <property type="entry name" value="Kelch motif"/>
    <property type="match status" value="1"/>
</dbReference>
<dbReference type="FunCoup" id="D5GBS8">
    <property type="interactions" value="609"/>
</dbReference>
<dbReference type="OMA" id="PSPRVGC"/>
<dbReference type="EMBL" id="FN430097">
    <property type="protein sequence ID" value="CAZ81928.1"/>
    <property type="molecule type" value="Genomic_DNA"/>
</dbReference>
<dbReference type="KEGG" id="tml:GSTUM_00005564001"/>
<accession>D5GBS8</accession>
<dbReference type="RefSeq" id="XP_002837737.1">
    <property type="nucleotide sequence ID" value="XM_002837691.1"/>
</dbReference>
<dbReference type="PANTHER" id="PTHR46063:SF1">
    <property type="entry name" value="KELCH DOMAIN-CONTAINING PROTEIN 4"/>
    <property type="match status" value="1"/>
</dbReference>
<proteinExistence type="predicted"/>
<evidence type="ECO:0000256" key="1">
    <source>
        <dbReference type="SAM" id="MobiDB-lite"/>
    </source>
</evidence>
<dbReference type="Gene3D" id="2.120.10.80">
    <property type="entry name" value="Kelch-type beta propeller"/>
    <property type="match status" value="2"/>
</dbReference>
<feature type="region of interest" description="Disordered" evidence="1">
    <location>
        <begin position="508"/>
        <end position="527"/>
    </location>
</feature>
<protein>
    <submittedName>
        <fullName evidence="3">(Perigord truffle) hypothetical protein</fullName>
    </submittedName>
</protein>
<dbReference type="Pfam" id="PF13422">
    <property type="entry name" value="DUF4110"/>
    <property type="match status" value="1"/>
</dbReference>
<dbReference type="GeneID" id="9182965"/>
<dbReference type="PANTHER" id="PTHR46063">
    <property type="entry name" value="KELCH DOMAIN-CONTAINING PROTEIN"/>
    <property type="match status" value="1"/>
</dbReference>
<feature type="compositionally biased region" description="Basic and acidic residues" evidence="1">
    <location>
        <begin position="8"/>
        <end position="22"/>
    </location>
</feature>
<dbReference type="InterPro" id="IPR052588">
    <property type="entry name" value="Kelch_domain_protein"/>
</dbReference>
<feature type="region of interest" description="Disordered" evidence="1">
    <location>
        <begin position="1"/>
        <end position="41"/>
    </location>
</feature>
<dbReference type="Pfam" id="PF24681">
    <property type="entry name" value="Kelch_KLHDC2_KLHL20_DRC7"/>
    <property type="match status" value="1"/>
</dbReference>
<dbReference type="Proteomes" id="UP000006911">
    <property type="component" value="Unassembled WGS sequence"/>
</dbReference>
<dbReference type="HOGENOM" id="CLU_008722_0_0_1"/>
<reference evidence="3 4" key="1">
    <citation type="journal article" date="2010" name="Nature">
        <title>Perigord black truffle genome uncovers evolutionary origins and mechanisms of symbiosis.</title>
        <authorList>
            <person name="Martin F."/>
            <person name="Kohler A."/>
            <person name="Murat C."/>
            <person name="Balestrini R."/>
            <person name="Coutinho P.M."/>
            <person name="Jaillon O."/>
            <person name="Montanini B."/>
            <person name="Morin E."/>
            <person name="Noel B."/>
            <person name="Percudani R."/>
            <person name="Porcel B."/>
            <person name="Rubini A."/>
            <person name="Amicucci A."/>
            <person name="Amselem J."/>
            <person name="Anthouard V."/>
            <person name="Arcioni S."/>
            <person name="Artiguenave F."/>
            <person name="Aury J.M."/>
            <person name="Ballario P."/>
            <person name="Bolchi A."/>
            <person name="Brenna A."/>
            <person name="Brun A."/>
            <person name="Buee M."/>
            <person name="Cantarel B."/>
            <person name="Chevalier G."/>
            <person name="Couloux A."/>
            <person name="Da Silva C."/>
            <person name="Denoeud F."/>
            <person name="Duplessis S."/>
            <person name="Ghignone S."/>
            <person name="Hilselberger B."/>
            <person name="Iotti M."/>
            <person name="Marcais B."/>
            <person name="Mello A."/>
            <person name="Miranda M."/>
            <person name="Pacioni G."/>
            <person name="Quesneville H."/>
            <person name="Riccioni C."/>
            <person name="Ruotolo R."/>
            <person name="Splivallo R."/>
            <person name="Stocchi V."/>
            <person name="Tisserant E."/>
            <person name="Viscomi A.R."/>
            <person name="Zambonelli A."/>
            <person name="Zampieri E."/>
            <person name="Henrissat B."/>
            <person name="Lebrun M.H."/>
            <person name="Paolocci F."/>
            <person name="Bonfante P."/>
            <person name="Ottonello S."/>
            <person name="Wincker P."/>
        </authorList>
    </citation>
    <scope>NUCLEOTIDE SEQUENCE [LARGE SCALE GENOMIC DNA]</scope>
    <source>
        <strain evidence="3 4">Mel28</strain>
    </source>
</reference>
<dbReference type="InterPro" id="IPR015915">
    <property type="entry name" value="Kelch-typ_b-propeller"/>
</dbReference>
<organism evidence="3 4">
    <name type="scientific">Tuber melanosporum (strain Mel28)</name>
    <name type="common">Perigord black truffle</name>
    <dbReference type="NCBI Taxonomy" id="656061"/>
    <lineage>
        <taxon>Eukaryota</taxon>
        <taxon>Fungi</taxon>
        <taxon>Dikarya</taxon>
        <taxon>Ascomycota</taxon>
        <taxon>Pezizomycotina</taxon>
        <taxon>Pezizomycetes</taxon>
        <taxon>Pezizales</taxon>
        <taxon>Tuberaceae</taxon>
        <taxon>Tuber</taxon>
    </lineage>
</organism>
<gene>
    <name evidence="3" type="ORF">GSTUM_00005564001</name>
</gene>
<dbReference type="eggNOG" id="KOG1230">
    <property type="taxonomic scope" value="Eukaryota"/>
</dbReference>
<dbReference type="InterPro" id="IPR025183">
    <property type="entry name" value="DUF4110"/>
</dbReference>
<feature type="domain" description="DUF4110" evidence="2">
    <location>
        <begin position="540"/>
        <end position="622"/>
    </location>
</feature>